<protein>
    <submittedName>
        <fullName evidence="2">Uncharacterized protein</fullName>
    </submittedName>
</protein>
<feature type="region of interest" description="Disordered" evidence="1">
    <location>
        <begin position="263"/>
        <end position="322"/>
    </location>
</feature>
<feature type="compositionally biased region" description="Basic and acidic residues" evidence="1">
    <location>
        <begin position="263"/>
        <end position="272"/>
    </location>
</feature>
<name>A0ABD2JHA2_HETSC</name>
<feature type="compositionally biased region" description="Gly residues" evidence="1">
    <location>
        <begin position="11"/>
        <end position="21"/>
    </location>
</feature>
<feature type="compositionally biased region" description="Gly residues" evidence="1">
    <location>
        <begin position="137"/>
        <end position="149"/>
    </location>
</feature>
<feature type="compositionally biased region" description="Low complexity" evidence="1">
    <location>
        <begin position="273"/>
        <end position="285"/>
    </location>
</feature>
<feature type="region of interest" description="Disordered" evidence="1">
    <location>
        <begin position="133"/>
        <end position="166"/>
    </location>
</feature>
<evidence type="ECO:0000313" key="2">
    <source>
        <dbReference type="EMBL" id="KAL3089952.1"/>
    </source>
</evidence>
<feature type="region of interest" description="Disordered" evidence="1">
    <location>
        <begin position="1"/>
        <end position="23"/>
    </location>
</feature>
<feature type="compositionally biased region" description="Pro residues" evidence="1">
    <location>
        <begin position="195"/>
        <end position="208"/>
    </location>
</feature>
<gene>
    <name evidence="2" type="ORF">niasHS_006404</name>
</gene>
<sequence length="322" mass="32968">MEAAGGDSVWGRGGKGRGGGIWQARENVGGDAAVPCLCPFGKSRGGGGGADGGEQQKQQRHHKRRQACFFSISVAVPAEEEAVGREGAGSTDRRAGDDDGRGRAIAAAGPGGRAKGWAAAATVWAACAPSATTNTKWGGGQGEPGGRGGRLLLAEGRDDAGRGGDEEQQHFGLHKIAAISTTSGSCGEADQSPSPRGPPRCPVSPLRPPGALLWESSCRRQSTRKRQPTAAAPGIDSGGLQLLHRTRGCQLREERSIWPRVESRECGADARRSAGAAPPAKAVAKNSINGSRANDDKAPGGGGEGDSVFSGRSPRMRVLSGQ</sequence>
<accession>A0ABD2JHA2</accession>
<evidence type="ECO:0000256" key="1">
    <source>
        <dbReference type="SAM" id="MobiDB-lite"/>
    </source>
</evidence>
<proteinExistence type="predicted"/>
<evidence type="ECO:0000313" key="3">
    <source>
        <dbReference type="Proteomes" id="UP001620645"/>
    </source>
</evidence>
<dbReference type="EMBL" id="JBICCN010000143">
    <property type="protein sequence ID" value="KAL3089952.1"/>
    <property type="molecule type" value="Genomic_DNA"/>
</dbReference>
<feature type="compositionally biased region" description="Basic and acidic residues" evidence="1">
    <location>
        <begin position="155"/>
        <end position="166"/>
    </location>
</feature>
<dbReference type="Proteomes" id="UP001620645">
    <property type="component" value="Unassembled WGS sequence"/>
</dbReference>
<organism evidence="2 3">
    <name type="scientific">Heterodera schachtii</name>
    <name type="common">Sugarbeet cyst nematode worm</name>
    <name type="synonym">Tylenchus schachtii</name>
    <dbReference type="NCBI Taxonomy" id="97005"/>
    <lineage>
        <taxon>Eukaryota</taxon>
        <taxon>Metazoa</taxon>
        <taxon>Ecdysozoa</taxon>
        <taxon>Nematoda</taxon>
        <taxon>Chromadorea</taxon>
        <taxon>Rhabditida</taxon>
        <taxon>Tylenchina</taxon>
        <taxon>Tylenchomorpha</taxon>
        <taxon>Tylenchoidea</taxon>
        <taxon>Heteroderidae</taxon>
        <taxon>Heteroderinae</taxon>
        <taxon>Heterodera</taxon>
    </lineage>
</organism>
<reference evidence="2 3" key="1">
    <citation type="submission" date="2024-10" db="EMBL/GenBank/DDBJ databases">
        <authorList>
            <person name="Kim D."/>
        </authorList>
    </citation>
    <scope>NUCLEOTIDE SEQUENCE [LARGE SCALE GENOMIC DNA]</scope>
    <source>
        <strain evidence="2">Taebaek</strain>
    </source>
</reference>
<dbReference type="AlphaFoldDB" id="A0ABD2JHA2"/>
<keyword evidence="3" id="KW-1185">Reference proteome</keyword>
<feature type="region of interest" description="Disordered" evidence="1">
    <location>
        <begin position="80"/>
        <end position="111"/>
    </location>
</feature>
<feature type="region of interest" description="Disordered" evidence="1">
    <location>
        <begin position="44"/>
        <end position="65"/>
    </location>
</feature>
<feature type="compositionally biased region" description="Low complexity" evidence="1">
    <location>
        <begin position="1"/>
        <end position="10"/>
    </location>
</feature>
<feature type="region of interest" description="Disordered" evidence="1">
    <location>
        <begin position="182"/>
        <end position="239"/>
    </location>
</feature>
<comment type="caution">
    <text evidence="2">The sequence shown here is derived from an EMBL/GenBank/DDBJ whole genome shotgun (WGS) entry which is preliminary data.</text>
</comment>
<feature type="compositionally biased region" description="Basic and acidic residues" evidence="1">
    <location>
        <begin position="91"/>
        <end position="102"/>
    </location>
</feature>